<gene>
    <name evidence="1" type="ORF">A2Z67_05895</name>
</gene>
<evidence type="ECO:0000313" key="2">
    <source>
        <dbReference type="Proteomes" id="UP000176939"/>
    </source>
</evidence>
<comment type="caution">
    <text evidence="1">The sequence shown here is derived from an EMBL/GenBank/DDBJ whole genome shotgun (WGS) entry which is preliminary data.</text>
</comment>
<sequence>MGYFGKIEEKQRAIKLRNRGLSYSEIQETVKVSKDTLSRWCRDVLLSLEQIERLQKRKLQGAERGRVIGAKRQQERRLKEIKFFIDKGKKDIGNLNKRDRFLVGISLYAAEGGKRDSSIEFSNSDPKIIKFIIKWFREFCNIPEEKFRGAIWIHDNLDPDNAKIFWSKMTNIPENQFHKTYIAKNKKDSNKIRKNIHKFGVFSIRVSSTKAQRMILGWIAGILAS</sequence>
<organism evidence="1 2">
    <name type="scientific">Candidatus Woesebacteria bacterium RBG_13_36_22</name>
    <dbReference type="NCBI Taxonomy" id="1802478"/>
    <lineage>
        <taxon>Bacteria</taxon>
        <taxon>Candidatus Woeseibacteriota</taxon>
    </lineage>
</organism>
<protein>
    <recommendedName>
        <fullName evidence="3">Resolvase HTH domain-containing protein</fullName>
    </recommendedName>
</protein>
<proteinExistence type="predicted"/>
<evidence type="ECO:0000313" key="1">
    <source>
        <dbReference type="EMBL" id="OGM09112.1"/>
    </source>
</evidence>
<name>A0A1F7X1Z8_9BACT</name>
<accession>A0A1F7X1Z8</accession>
<reference evidence="1 2" key="1">
    <citation type="journal article" date="2016" name="Nat. Commun.">
        <title>Thousands of microbial genomes shed light on interconnected biogeochemical processes in an aquifer system.</title>
        <authorList>
            <person name="Anantharaman K."/>
            <person name="Brown C.T."/>
            <person name="Hug L.A."/>
            <person name="Sharon I."/>
            <person name="Castelle C.J."/>
            <person name="Probst A.J."/>
            <person name="Thomas B.C."/>
            <person name="Singh A."/>
            <person name="Wilkins M.J."/>
            <person name="Karaoz U."/>
            <person name="Brodie E.L."/>
            <person name="Williams K.H."/>
            <person name="Hubbard S.S."/>
            <person name="Banfield J.F."/>
        </authorList>
    </citation>
    <scope>NUCLEOTIDE SEQUENCE [LARGE SCALE GENOMIC DNA]</scope>
</reference>
<dbReference type="EMBL" id="MGFQ01000025">
    <property type="protein sequence ID" value="OGM09112.1"/>
    <property type="molecule type" value="Genomic_DNA"/>
</dbReference>
<evidence type="ECO:0008006" key="3">
    <source>
        <dbReference type="Google" id="ProtNLM"/>
    </source>
</evidence>
<dbReference type="Proteomes" id="UP000176939">
    <property type="component" value="Unassembled WGS sequence"/>
</dbReference>
<dbReference type="AlphaFoldDB" id="A0A1F7X1Z8"/>